<feature type="region of interest" description="Disordered" evidence="1">
    <location>
        <begin position="1"/>
        <end position="21"/>
    </location>
</feature>
<feature type="non-terminal residue" evidence="2">
    <location>
        <position position="1"/>
    </location>
</feature>
<evidence type="ECO:0000256" key="1">
    <source>
        <dbReference type="SAM" id="MobiDB-lite"/>
    </source>
</evidence>
<dbReference type="EMBL" id="CADCWK010000247">
    <property type="protein sequence ID" value="CAA9567560.1"/>
    <property type="molecule type" value="Genomic_DNA"/>
</dbReference>
<evidence type="ECO:0000313" key="2">
    <source>
        <dbReference type="EMBL" id="CAA9567560.1"/>
    </source>
</evidence>
<sequence length="21" mass="2236">ANPARRSRPSRDPSPSHGPHG</sequence>
<feature type="non-terminal residue" evidence="2">
    <location>
        <position position="21"/>
    </location>
</feature>
<gene>
    <name evidence="2" type="ORF">AVDCRST_MAG33-2201</name>
</gene>
<dbReference type="AlphaFoldDB" id="A0A6J4V5L6"/>
<protein>
    <submittedName>
        <fullName evidence="2">Uncharacterized protein</fullName>
    </submittedName>
</protein>
<proteinExistence type="predicted"/>
<organism evidence="2">
    <name type="scientific">uncultured Thermomicrobiales bacterium</name>
    <dbReference type="NCBI Taxonomy" id="1645740"/>
    <lineage>
        <taxon>Bacteria</taxon>
        <taxon>Pseudomonadati</taxon>
        <taxon>Thermomicrobiota</taxon>
        <taxon>Thermomicrobia</taxon>
        <taxon>Thermomicrobiales</taxon>
        <taxon>environmental samples</taxon>
    </lineage>
</organism>
<accession>A0A6J4V5L6</accession>
<name>A0A6J4V5L6_9BACT</name>
<reference evidence="2" key="1">
    <citation type="submission" date="2020-02" db="EMBL/GenBank/DDBJ databases">
        <authorList>
            <person name="Meier V. D."/>
        </authorList>
    </citation>
    <scope>NUCLEOTIDE SEQUENCE</scope>
    <source>
        <strain evidence="2">AVDCRST_MAG33</strain>
    </source>
</reference>